<dbReference type="Proteomes" id="UP001396898">
    <property type="component" value="Unassembled WGS sequence"/>
</dbReference>
<comment type="caution">
    <text evidence="2">The sequence shown here is derived from an EMBL/GenBank/DDBJ whole genome shotgun (WGS) entry which is preliminary data.</text>
</comment>
<evidence type="ECO:0000313" key="2">
    <source>
        <dbReference type="EMBL" id="KAK7994534.1"/>
    </source>
</evidence>
<keyword evidence="3" id="KW-1185">Reference proteome</keyword>
<dbReference type="PANTHER" id="PTHR24148:SF73">
    <property type="entry name" value="HET DOMAIN PROTEIN (AFU_ORTHOLOGUE AFUA_8G01020)"/>
    <property type="match status" value="1"/>
</dbReference>
<gene>
    <name evidence="2" type="ORF">PG991_016122</name>
</gene>
<reference evidence="2 3" key="1">
    <citation type="submission" date="2023-01" db="EMBL/GenBank/DDBJ databases">
        <title>Analysis of 21 Apiospora genomes using comparative genomics revels a genus with tremendous synthesis potential of carbohydrate active enzymes and secondary metabolites.</title>
        <authorList>
            <person name="Sorensen T."/>
        </authorList>
    </citation>
    <scope>NUCLEOTIDE SEQUENCE [LARGE SCALE GENOMIC DNA]</scope>
    <source>
        <strain evidence="2 3">CBS 20057</strain>
    </source>
</reference>
<dbReference type="InterPro" id="IPR010730">
    <property type="entry name" value="HET"/>
</dbReference>
<feature type="domain" description="Heterokaryon incompatibility" evidence="1">
    <location>
        <begin position="47"/>
        <end position="200"/>
    </location>
</feature>
<dbReference type="Pfam" id="PF06985">
    <property type="entry name" value="HET"/>
    <property type="match status" value="1"/>
</dbReference>
<dbReference type="EMBL" id="JAQQWI010000024">
    <property type="protein sequence ID" value="KAK7994534.1"/>
    <property type="molecule type" value="Genomic_DNA"/>
</dbReference>
<protein>
    <recommendedName>
        <fullName evidence="1">Heterokaryon incompatibility domain-containing protein</fullName>
    </recommendedName>
</protein>
<organism evidence="2 3">
    <name type="scientific">Apiospora marii</name>
    <dbReference type="NCBI Taxonomy" id="335849"/>
    <lineage>
        <taxon>Eukaryota</taxon>
        <taxon>Fungi</taxon>
        <taxon>Dikarya</taxon>
        <taxon>Ascomycota</taxon>
        <taxon>Pezizomycotina</taxon>
        <taxon>Sordariomycetes</taxon>
        <taxon>Xylariomycetidae</taxon>
        <taxon>Amphisphaeriales</taxon>
        <taxon>Apiosporaceae</taxon>
        <taxon>Apiospora</taxon>
    </lineage>
</organism>
<dbReference type="InterPro" id="IPR052895">
    <property type="entry name" value="HetReg/Transcr_Mod"/>
</dbReference>
<name>A0ABR1R0L5_9PEZI</name>
<proteinExistence type="predicted"/>
<evidence type="ECO:0000313" key="3">
    <source>
        <dbReference type="Proteomes" id="UP001396898"/>
    </source>
</evidence>
<sequence length="616" mass="69177">MNSYSYPDTPLHDGEIRYLTVHAFDDSVGVVQCSLHRGSLHDLDGQFTALSYAWGDANVTEAIRLSGHLFNVTTNLAACLRQLAISTKYQEIRLWVDAICINQRDVNERNSQVQRMGDIYSLARSVVAWLGPGTGLSHLAMQRLQKINPHEIGTLKNSKETNEVDRRKEIFDEIFENDGEGGLRDLLSRPYWGRTWIVQEIRRGREVRLVCGTDEVTLGKMAAFIELSKFFLFSTFTNEARSSRTIALLDYTDESGSYNILDSTDYPPEMIYYLQGFRGHRCSDPRDKVYALLGITTGLDVEKIVPDYDRPIAKVYRNVVETHIRSHDDLKFLDYTGYTKTGDPVLASWIPDWRTPATGIFGLYRGPYYASKRLALSSHPWSLDRQTEKLHLTGACLDTITTLSDLFNFGSPDRSTSERVTRITVECLQLVYQTLTQRPFTAESFTGFSKGPDEPRYSLDDSEPLADACRRTLVLDLDRVYATRLGCASAGYPFMFLLPGEDEQQRSDGSNYTHADTLIICAASVNHRRLAITSKGWIGLVPGEAEVGDYVSVLVGASMPVILRKAPVDDLRGREDEDMETGSTGDEFLVVGYSYIHGLMHGKGLDLGELGNITLR</sequence>
<dbReference type="PANTHER" id="PTHR24148">
    <property type="entry name" value="ANKYRIN REPEAT DOMAIN-CONTAINING PROTEIN 39 HOMOLOG-RELATED"/>
    <property type="match status" value="1"/>
</dbReference>
<accession>A0ABR1R0L5</accession>
<dbReference type="Pfam" id="PF26639">
    <property type="entry name" value="Het-6_barrel"/>
    <property type="match status" value="1"/>
</dbReference>
<evidence type="ECO:0000259" key="1">
    <source>
        <dbReference type="Pfam" id="PF06985"/>
    </source>
</evidence>